<dbReference type="RefSeq" id="WP_056988177.1">
    <property type="nucleotide sequence ID" value="NZ_JQBK01000129.1"/>
</dbReference>
<name>A0A0R2JRP5_9LACO</name>
<dbReference type="EMBL" id="JQBK01000129">
    <property type="protein sequence ID" value="KRN79794.1"/>
    <property type="molecule type" value="Genomic_DNA"/>
</dbReference>
<dbReference type="AlphaFoldDB" id="A0A0R2JRP5"/>
<comment type="caution">
    <text evidence="1">The sequence shown here is derived from an EMBL/GenBank/DDBJ whole genome shotgun (WGS) entry which is preliminary data.</text>
</comment>
<proteinExistence type="predicted"/>
<gene>
    <name evidence="1" type="ORF">IV43_GL000385</name>
</gene>
<dbReference type="OrthoDB" id="2143991at2"/>
<evidence type="ECO:0000313" key="2">
    <source>
        <dbReference type="Proteomes" id="UP000051491"/>
    </source>
</evidence>
<evidence type="ECO:0000313" key="1">
    <source>
        <dbReference type="EMBL" id="KRN79794.1"/>
    </source>
</evidence>
<dbReference type="Proteomes" id="UP000051491">
    <property type="component" value="Unassembled WGS sequence"/>
</dbReference>
<evidence type="ECO:0008006" key="3">
    <source>
        <dbReference type="Google" id="ProtNLM"/>
    </source>
</evidence>
<organism evidence="1 2">
    <name type="scientific">Ligilactobacillus acidipiscis</name>
    <dbReference type="NCBI Taxonomy" id="89059"/>
    <lineage>
        <taxon>Bacteria</taxon>
        <taxon>Bacillati</taxon>
        <taxon>Bacillota</taxon>
        <taxon>Bacilli</taxon>
        <taxon>Lactobacillales</taxon>
        <taxon>Lactobacillaceae</taxon>
        <taxon>Ligilactobacillus</taxon>
    </lineage>
</organism>
<accession>A0A0R2JRP5</accession>
<reference evidence="1 2" key="1">
    <citation type="journal article" date="2015" name="Genome Announc.">
        <title>Expanding the biotechnology potential of lactobacilli through comparative genomics of 213 strains and associated genera.</title>
        <authorList>
            <person name="Sun Z."/>
            <person name="Harris H.M."/>
            <person name="McCann A."/>
            <person name="Guo C."/>
            <person name="Argimon S."/>
            <person name="Zhang W."/>
            <person name="Yang X."/>
            <person name="Jeffery I.B."/>
            <person name="Cooney J.C."/>
            <person name="Kagawa T.F."/>
            <person name="Liu W."/>
            <person name="Song Y."/>
            <person name="Salvetti E."/>
            <person name="Wrobel A."/>
            <person name="Rasinkangas P."/>
            <person name="Parkhill J."/>
            <person name="Rea M.C."/>
            <person name="O'Sullivan O."/>
            <person name="Ritari J."/>
            <person name="Douillard F.P."/>
            <person name="Paul Ross R."/>
            <person name="Yang R."/>
            <person name="Briner A.E."/>
            <person name="Felis G.E."/>
            <person name="de Vos W.M."/>
            <person name="Barrangou R."/>
            <person name="Klaenhammer T.R."/>
            <person name="Caufield P.W."/>
            <person name="Cui Y."/>
            <person name="Zhang H."/>
            <person name="O'Toole P.W."/>
        </authorList>
    </citation>
    <scope>NUCLEOTIDE SEQUENCE [LARGE SCALE GENOMIC DNA]</scope>
    <source>
        <strain evidence="1 2">DSM 15353</strain>
    </source>
</reference>
<dbReference type="PATRIC" id="fig|89059.3.peg.391"/>
<protein>
    <recommendedName>
        <fullName evidence="3">Mga helix-turn-helix domain-containing protein</fullName>
    </recommendedName>
</protein>
<sequence length="495" mass="57777">MLQSFIPFLDKERYLTVCFFEFFSNRGSTKNTVSFSELQDNLEISSYNLQKVLSTAQNLCSQISGLKLEQAQDKKITLTGLTTLKLKKIILYEAHHSLRFKIFIHITLRPKGYSDTEFQQKQGISRATYFRIKNLLLNDINTDINNNMNSSEAYSRYYIYSVIYYFSYLNFMDDSSGKKDIAASINYIILLLKLSPTNIQRKQHLYFVTVCYWRSKIGYKMSENDEKYLADLKKTPDIKKIVDYLNKVWASSVISAYRITNFVLTFLVTIEELNTDMLSNLQDYDSVEKLTHQQIALIHQSLGENFSQISLFSLTNKLLKINAKMLVPVYLDTSYDRMKDWNFYEDSYVSIARLAKQLLQCRADFKSARPLGKNENTQLYYSYLFAIFSEIPATAFSDQVRIAVDFSQGIEYTDYIKKKLEEMALLNIQIDRFVNPKTDIYITNNFDPTFKNDQVVWDRPPLTKDMVNLRELIVRVKNAKHKKTANNNLSSNTEN</sequence>
<dbReference type="STRING" id="89059.LAC1533_2024"/>